<feature type="transmembrane region" description="Helical" evidence="6">
    <location>
        <begin position="150"/>
        <end position="173"/>
    </location>
</feature>
<evidence type="ECO:0008006" key="12">
    <source>
        <dbReference type="Google" id="ProtNLM"/>
    </source>
</evidence>
<dbReference type="InterPro" id="IPR002355">
    <property type="entry name" value="Cu_oxidase_Cu_BS"/>
</dbReference>
<geneLocation type="mitochondrion" evidence="10"/>
<keyword evidence="3" id="KW-0560">Oxidoreductase</keyword>
<keyword evidence="10" id="KW-0496">Mitochondrion</keyword>
<dbReference type="Pfam" id="PF00394">
    <property type="entry name" value="Cu-oxidase"/>
    <property type="match status" value="1"/>
</dbReference>
<feature type="domain" description="Plastocyanin-like" evidence="7">
    <location>
        <begin position="404"/>
        <end position="483"/>
    </location>
</feature>
<evidence type="ECO:0000313" key="11">
    <source>
        <dbReference type="Proteomes" id="UP000290189"/>
    </source>
</evidence>
<gene>
    <name evidence="10" type="ORF">PLBR_LOCUS3046</name>
</gene>
<evidence type="ECO:0000256" key="3">
    <source>
        <dbReference type="ARBA" id="ARBA00023002"/>
    </source>
</evidence>
<dbReference type="InterPro" id="IPR011707">
    <property type="entry name" value="Cu-oxidase-like_N"/>
</dbReference>
<evidence type="ECO:0000256" key="2">
    <source>
        <dbReference type="ARBA" id="ARBA00022723"/>
    </source>
</evidence>
<feature type="domain" description="Plastocyanin-like" evidence="9">
    <location>
        <begin position="248"/>
        <end position="327"/>
    </location>
</feature>
<evidence type="ECO:0000256" key="4">
    <source>
        <dbReference type="ARBA" id="ARBA00023008"/>
    </source>
</evidence>
<dbReference type="Proteomes" id="UP000290189">
    <property type="component" value="Unassembled WGS sequence"/>
</dbReference>
<dbReference type="Gene3D" id="2.60.40.420">
    <property type="entry name" value="Cupredoxins - blue copper proteins"/>
    <property type="match status" value="3"/>
</dbReference>
<dbReference type="GO" id="GO:0005507">
    <property type="term" value="F:copper ion binding"/>
    <property type="evidence" value="ECO:0007669"/>
    <property type="project" value="InterPro"/>
</dbReference>
<evidence type="ECO:0000313" key="10">
    <source>
        <dbReference type="EMBL" id="SPQ95831.1"/>
    </source>
</evidence>
<dbReference type="PROSITE" id="PS00080">
    <property type="entry name" value="MULTICOPPER_OXIDASE2"/>
    <property type="match status" value="1"/>
</dbReference>
<dbReference type="InterPro" id="IPR008972">
    <property type="entry name" value="Cupredoxin"/>
</dbReference>
<comment type="similarity">
    <text evidence="1">Belongs to the multicopper oxidase family.</text>
</comment>
<dbReference type="InterPro" id="IPR045087">
    <property type="entry name" value="Cu-oxidase_fam"/>
</dbReference>
<dbReference type="Pfam" id="PF07732">
    <property type="entry name" value="Cu-oxidase_3"/>
    <property type="match status" value="1"/>
</dbReference>
<dbReference type="SUPFAM" id="SSF49503">
    <property type="entry name" value="Cupredoxins"/>
    <property type="match status" value="3"/>
</dbReference>
<keyword evidence="6" id="KW-0472">Membrane</keyword>
<dbReference type="InterPro" id="IPR011706">
    <property type="entry name" value="Cu-oxidase_C"/>
</dbReference>
<evidence type="ECO:0000256" key="5">
    <source>
        <dbReference type="SAM" id="MobiDB-lite"/>
    </source>
</evidence>
<accession>A0A3P3Y6R0</accession>
<feature type="domain" description="Plastocyanin-like" evidence="8">
    <location>
        <begin position="577"/>
        <end position="687"/>
    </location>
</feature>
<dbReference type="PANTHER" id="PTHR11709">
    <property type="entry name" value="MULTI-COPPER OXIDASE"/>
    <property type="match status" value="1"/>
</dbReference>
<proteinExistence type="inferred from homology"/>
<evidence type="ECO:0000259" key="9">
    <source>
        <dbReference type="Pfam" id="PF07732"/>
    </source>
</evidence>
<dbReference type="PANTHER" id="PTHR11709:SF394">
    <property type="entry name" value="FI03373P-RELATED"/>
    <property type="match status" value="1"/>
</dbReference>
<dbReference type="InterPro" id="IPR033138">
    <property type="entry name" value="Cu_oxidase_CS"/>
</dbReference>
<feature type="region of interest" description="Disordered" evidence="5">
    <location>
        <begin position="20"/>
        <end position="114"/>
    </location>
</feature>
<evidence type="ECO:0000256" key="6">
    <source>
        <dbReference type="SAM" id="Phobius"/>
    </source>
</evidence>
<keyword evidence="2" id="KW-0479">Metal-binding</keyword>
<dbReference type="Pfam" id="PF07731">
    <property type="entry name" value="Cu-oxidase_2"/>
    <property type="match status" value="1"/>
</dbReference>
<keyword evidence="6" id="KW-1133">Transmembrane helix</keyword>
<dbReference type="AlphaFoldDB" id="A0A3P3Y6R0"/>
<dbReference type="EMBL" id="OVEO01000004">
    <property type="protein sequence ID" value="SPQ95831.1"/>
    <property type="molecule type" value="Genomic_DNA"/>
</dbReference>
<keyword evidence="6" id="KW-0812">Transmembrane</keyword>
<evidence type="ECO:0000259" key="7">
    <source>
        <dbReference type="Pfam" id="PF00394"/>
    </source>
</evidence>
<dbReference type="PROSITE" id="PS00079">
    <property type="entry name" value="MULTICOPPER_OXIDASE1"/>
    <property type="match status" value="1"/>
</dbReference>
<sequence>MPTTTTASTTRYVRIASLGKCDSGTPVAPRPNGSSTRTVPVTRATHPGAKGHARTRVPPVSAPPPRRMAPPARYRSQWGGQPGLHPPPPPASMTDAHTQLDPMASSPAPEHRGLLGARDGALLRVVAGDDDDDDDALLVADDQLRARSSLAAFVIITVSVVLVAGMFGAMLFVGRHQAIIDTFEDDDEDNFDVEPWPVLTTDVVVVELNRTIAGVRQRSYALSVSGPALRTISGQDCLVVDGSMFGTLSLAVTNALPGAQETILHAHGLNPASALDGTPYVGSVPIGAGRVRRSQYPVPAPFATMLLHAHLGFQAGLGASIPLLVDDGARADYPIRKHRINDAQDVVMFFQDFCIHPVLGNAPPYDLDGECDPQATLRALEANADGHQADTCMEPSGDLDVAFSAVLCNGRPIDEARRVPIAWGDAVRLRVVNGAGTTSFRVRFGADVDVIALDGSLIHPLRRSDVWVAAGQRVDVLFTPAAATTTSMAIVGVAEGARVEPAGRNLVRYAAGIVLYDERLGAPPDARIVVGPQDSPGWQDLDLERSAVAFRPLPRVVAPDRVVQLDLTGRHGFQSINGRSWRFYPHGRAPPNDNPDAIVVARGERVHLVVKNRTMHPHAMHLHGHTFQVVSIGGQAIDGPLRDTVVVPAGCVEVVLAFQADNPGVWAFHCHMEMHMAAGMVTTIEYREPERRAS</sequence>
<evidence type="ECO:0000256" key="1">
    <source>
        <dbReference type="ARBA" id="ARBA00010609"/>
    </source>
</evidence>
<protein>
    <recommendedName>
        <fullName evidence="12">Plastocyanin-like domain-containing protein</fullName>
    </recommendedName>
</protein>
<dbReference type="GO" id="GO:0016491">
    <property type="term" value="F:oxidoreductase activity"/>
    <property type="evidence" value="ECO:0007669"/>
    <property type="project" value="UniProtKB-KW"/>
</dbReference>
<keyword evidence="4" id="KW-0186">Copper</keyword>
<reference evidence="10 11" key="1">
    <citation type="submission" date="2018-03" db="EMBL/GenBank/DDBJ databases">
        <authorList>
            <person name="Fogelqvist J."/>
        </authorList>
    </citation>
    <scope>NUCLEOTIDE SEQUENCE [LARGE SCALE GENOMIC DNA]</scope>
</reference>
<name>A0A3P3Y6R0_PLABS</name>
<dbReference type="InterPro" id="IPR001117">
    <property type="entry name" value="Cu-oxidase_2nd"/>
</dbReference>
<organism evidence="10 11">
    <name type="scientific">Plasmodiophora brassicae</name>
    <name type="common">Clubroot disease agent</name>
    <dbReference type="NCBI Taxonomy" id="37360"/>
    <lineage>
        <taxon>Eukaryota</taxon>
        <taxon>Sar</taxon>
        <taxon>Rhizaria</taxon>
        <taxon>Endomyxa</taxon>
        <taxon>Phytomyxea</taxon>
        <taxon>Plasmodiophorida</taxon>
        <taxon>Plasmodiophoridae</taxon>
        <taxon>Plasmodiophora</taxon>
    </lineage>
</organism>
<evidence type="ECO:0000259" key="8">
    <source>
        <dbReference type="Pfam" id="PF07731"/>
    </source>
</evidence>